<accession>D8QC05</accession>
<name>D8QC05_SCHCM</name>
<dbReference type="eggNOG" id="ENOG502S9QB">
    <property type="taxonomic scope" value="Eukaryota"/>
</dbReference>
<dbReference type="PANTHER" id="PTHR34862:SF1">
    <property type="entry name" value="SPARK DOMAIN-CONTAINING PROTEIN"/>
    <property type="match status" value="1"/>
</dbReference>
<keyword evidence="3" id="KW-1185">Reference proteome</keyword>
<dbReference type="KEGG" id="scm:SCHCO_02634373"/>
<feature type="chain" id="PRO_5003120786" evidence="1">
    <location>
        <begin position="21"/>
        <end position="255"/>
    </location>
</feature>
<dbReference type="Proteomes" id="UP000007431">
    <property type="component" value="Unassembled WGS sequence"/>
</dbReference>
<gene>
    <name evidence="2" type="ORF">SCHCODRAFT_82945</name>
</gene>
<dbReference type="OrthoDB" id="2536450at2759"/>
<sequence length="255" mass="26183">MPRAAVAGLLAVSAVGLAAAQLTGDCTTAILNVANNPDASACLSVSSLVPMLSGDASIVTPISDWVERICPAPACSNEIIGSITANITHGCSTELNTFGISSDAASAIAQVIQGVYPTLRELLCLSDGDTNCVSQTLNNFQDMFGPLTPNNIYKILTSDDLTVPSNITCTDCVKAFYSTLSPNIELVNEETAQGKCGNDFIDDSMPSGIKQTASTETASSTRDSNAALTTMTSGALLGPLVACPFTLASAYALLG</sequence>
<dbReference type="OMA" id="SNEYCAA"/>
<proteinExistence type="predicted"/>
<dbReference type="HOGENOM" id="CLU_084277_0_0_1"/>
<protein>
    <submittedName>
        <fullName evidence="2">Uncharacterized protein</fullName>
    </submittedName>
</protein>
<evidence type="ECO:0000313" key="3">
    <source>
        <dbReference type="Proteomes" id="UP000007431"/>
    </source>
</evidence>
<dbReference type="AlphaFoldDB" id="D8QC05"/>
<reference evidence="2 3" key="1">
    <citation type="journal article" date="2010" name="Nat. Biotechnol.">
        <title>Genome sequence of the model mushroom Schizophyllum commune.</title>
        <authorList>
            <person name="Ohm R.A."/>
            <person name="de Jong J.F."/>
            <person name="Lugones L.G."/>
            <person name="Aerts A."/>
            <person name="Kothe E."/>
            <person name="Stajich J.E."/>
            <person name="de Vries R.P."/>
            <person name="Record E."/>
            <person name="Levasseur A."/>
            <person name="Baker S.E."/>
            <person name="Bartholomew K.A."/>
            <person name="Coutinho P.M."/>
            <person name="Erdmann S."/>
            <person name="Fowler T.J."/>
            <person name="Gathman A.C."/>
            <person name="Lombard V."/>
            <person name="Henrissat B."/>
            <person name="Knabe N."/>
            <person name="Kuees U."/>
            <person name="Lilly W.W."/>
            <person name="Lindquist E."/>
            <person name="Lucas S."/>
            <person name="Magnuson J.K."/>
            <person name="Piumi F."/>
            <person name="Raudaskoski M."/>
            <person name="Salamov A."/>
            <person name="Schmutz J."/>
            <person name="Schwarze F.W.M.R."/>
            <person name="vanKuyk P.A."/>
            <person name="Horton J.S."/>
            <person name="Grigoriev I.V."/>
            <person name="Woesten H.A.B."/>
        </authorList>
    </citation>
    <scope>NUCLEOTIDE SEQUENCE [LARGE SCALE GENOMIC DNA]</scope>
    <source>
        <strain evidence="3">H4-8 / FGSC 9210</strain>
    </source>
</reference>
<keyword evidence="1" id="KW-0732">Signal</keyword>
<evidence type="ECO:0000313" key="2">
    <source>
        <dbReference type="EMBL" id="EFI94447.1"/>
    </source>
</evidence>
<organism evidence="3">
    <name type="scientific">Schizophyllum commune (strain H4-8 / FGSC 9210)</name>
    <name type="common">Split gill fungus</name>
    <dbReference type="NCBI Taxonomy" id="578458"/>
    <lineage>
        <taxon>Eukaryota</taxon>
        <taxon>Fungi</taxon>
        <taxon>Dikarya</taxon>
        <taxon>Basidiomycota</taxon>
        <taxon>Agaricomycotina</taxon>
        <taxon>Agaricomycetes</taxon>
        <taxon>Agaricomycetidae</taxon>
        <taxon>Agaricales</taxon>
        <taxon>Schizophyllaceae</taxon>
        <taxon>Schizophyllum</taxon>
    </lineage>
</organism>
<dbReference type="VEuPathDB" id="FungiDB:SCHCODRAFT_02634373"/>
<dbReference type="PANTHER" id="PTHR34862">
    <property type="entry name" value="SPARK DOMAIN-CONTAINING PROTEIN"/>
    <property type="match status" value="1"/>
</dbReference>
<dbReference type="GeneID" id="9594100"/>
<dbReference type="RefSeq" id="XP_003029350.1">
    <property type="nucleotide sequence ID" value="XM_003029304.1"/>
</dbReference>
<evidence type="ECO:0000256" key="1">
    <source>
        <dbReference type="SAM" id="SignalP"/>
    </source>
</evidence>
<dbReference type="InParanoid" id="D8QC05"/>
<feature type="signal peptide" evidence="1">
    <location>
        <begin position="1"/>
        <end position="20"/>
    </location>
</feature>
<dbReference type="EMBL" id="GL377309">
    <property type="protein sequence ID" value="EFI94447.1"/>
    <property type="molecule type" value="Genomic_DNA"/>
</dbReference>